<dbReference type="RefSeq" id="XP_043010239.1">
    <property type="nucleotide sequence ID" value="XM_043152153.1"/>
</dbReference>
<organism evidence="1 2">
    <name type="scientific">Marasmius oreades</name>
    <name type="common">fairy-ring Marasmius</name>
    <dbReference type="NCBI Taxonomy" id="181124"/>
    <lineage>
        <taxon>Eukaryota</taxon>
        <taxon>Fungi</taxon>
        <taxon>Dikarya</taxon>
        <taxon>Basidiomycota</taxon>
        <taxon>Agaricomycotina</taxon>
        <taxon>Agaricomycetes</taxon>
        <taxon>Agaricomycetidae</taxon>
        <taxon>Agaricales</taxon>
        <taxon>Marasmiineae</taxon>
        <taxon>Marasmiaceae</taxon>
        <taxon>Marasmius</taxon>
    </lineage>
</organism>
<keyword evidence="2" id="KW-1185">Reference proteome</keyword>
<dbReference type="Proteomes" id="UP001049176">
    <property type="component" value="Chromosome 4"/>
</dbReference>
<proteinExistence type="predicted"/>
<dbReference type="GeneID" id="66076493"/>
<dbReference type="KEGG" id="more:E1B28_007417"/>
<dbReference type="OrthoDB" id="9974981at2759"/>
<comment type="caution">
    <text evidence="1">The sequence shown here is derived from an EMBL/GenBank/DDBJ whole genome shotgun (WGS) entry which is preliminary data.</text>
</comment>
<gene>
    <name evidence="1" type="ORF">E1B28_007417</name>
</gene>
<evidence type="ECO:0000313" key="1">
    <source>
        <dbReference type="EMBL" id="KAG7093769.1"/>
    </source>
</evidence>
<reference evidence="1" key="1">
    <citation type="journal article" date="2021" name="Genome Biol. Evol.">
        <title>The assembled and annotated genome of the fairy-ring fungus Marasmius oreades.</title>
        <authorList>
            <person name="Hiltunen M."/>
            <person name="Ament-Velasquez S.L."/>
            <person name="Johannesson H."/>
        </authorList>
    </citation>
    <scope>NUCLEOTIDE SEQUENCE</scope>
    <source>
        <strain evidence="1">03SP1</strain>
    </source>
</reference>
<name>A0A9P7UVS6_9AGAR</name>
<dbReference type="AlphaFoldDB" id="A0A9P7UVS6"/>
<accession>A0A9P7UVS6</accession>
<dbReference type="EMBL" id="CM032184">
    <property type="protein sequence ID" value="KAG7093769.1"/>
    <property type="molecule type" value="Genomic_DNA"/>
</dbReference>
<evidence type="ECO:0000313" key="2">
    <source>
        <dbReference type="Proteomes" id="UP001049176"/>
    </source>
</evidence>
<protein>
    <submittedName>
        <fullName evidence="1">Uncharacterized protein</fullName>
    </submittedName>
</protein>
<sequence>MPVRVDVSRGEVELPGEGTGRQVYTTAEDTGMFVAEATQLDVWPEQLDMAGDEISFNNVVRVAERVINWKEIRYHIQVEGRASCYYERRENG</sequence>